<dbReference type="PANTHER" id="PTHR22550:SF14">
    <property type="entry name" value="VWFA DOMAIN-CONTAINING PROTEIN"/>
    <property type="match status" value="1"/>
</dbReference>
<feature type="compositionally biased region" description="Acidic residues" evidence="4">
    <location>
        <begin position="489"/>
        <end position="506"/>
    </location>
</feature>
<reference evidence="8" key="1">
    <citation type="submission" date="2016-02" db="EMBL/GenBank/DDBJ databases">
        <authorList>
            <person name="Schultz-Johansen M."/>
            <person name="Glaring M.A."/>
            <person name="Bech P.K."/>
            <person name="Stougaard P."/>
        </authorList>
    </citation>
    <scope>NUCLEOTIDE SEQUENCE [LARGE SCALE GENOMIC DNA]</scope>
    <source>
        <strain evidence="8">S66</strain>
    </source>
</reference>
<dbReference type="InterPro" id="IPR036465">
    <property type="entry name" value="vWFA_dom_sf"/>
</dbReference>
<keyword evidence="5" id="KW-1133">Transmembrane helix</keyword>
<evidence type="ECO:0000313" key="8">
    <source>
        <dbReference type="Proteomes" id="UP000070299"/>
    </source>
</evidence>
<feature type="repeat" description="TPR" evidence="3">
    <location>
        <begin position="422"/>
        <end position="455"/>
    </location>
</feature>
<name>A0A136A420_9ALTE</name>
<keyword evidence="8" id="KW-1185">Reference proteome</keyword>
<dbReference type="Gene3D" id="3.40.50.410">
    <property type="entry name" value="von Willebrand factor, type A domain"/>
    <property type="match status" value="1"/>
</dbReference>
<feature type="transmembrane region" description="Helical" evidence="5">
    <location>
        <begin position="67"/>
        <end position="86"/>
    </location>
</feature>
<organism evidence="7 8">
    <name type="scientific">Paraglaciecola hydrolytica</name>
    <dbReference type="NCBI Taxonomy" id="1799789"/>
    <lineage>
        <taxon>Bacteria</taxon>
        <taxon>Pseudomonadati</taxon>
        <taxon>Pseudomonadota</taxon>
        <taxon>Gammaproteobacteria</taxon>
        <taxon>Alteromonadales</taxon>
        <taxon>Alteromonadaceae</taxon>
        <taxon>Paraglaciecola</taxon>
    </lineage>
</organism>
<feature type="compositionally biased region" description="Low complexity" evidence="4">
    <location>
        <begin position="479"/>
        <end position="488"/>
    </location>
</feature>
<proteinExistence type="predicted"/>
<dbReference type="Proteomes" id="UP000070299">
    <property type="component" value="Unassembled WGS sequence"/>
</dbReference>
<dbReference type="STRING" id="1799789.AX660_08055"/>
<dbReference type="RefSeq" id="WP_068373460.1">
    <property type="nucleotide sequence ID" value="NZ_LSNE01000003.1"/>
</dbReference>
<dbReference type="Pfam" id="PF13519">
    <property type="entry name" value="VWA_2"/>
    <property type="match status" value="1"/>
</dbReference>
<feature type="region of interest" description="Disordered" evidence="4">
    <location>
        <begin position="471"/>
        <end position="631"/>
    </location>
</feature>
<feature type="compositionally biased region" description="Low complexity" evidence="4">
    <location>
        <begin position="507"/>
        <end position="526"/>
    </location>
</feature>
<dbReference type="AlphaFoldDB" id="A0A136A420"/>
<dbReference type="SMART" id="SM00327">
    <property type="entry name" value="VWA"/>
    <property type="match status" value="1"/>
</dbReference>
<evidence type="ECO:0000259" key="6">
    <source>
        <dbReference type="PROSITE" id="PS50234"/>
    </source>
</evidence>
<dbReference type="InterPro" id="IPR019734">
    <property type="entry name" value="TPR_rpt"/>
</dbReference>
<evidence type="ECO:0000256" key="1">
    <source>
        <dbReference type="ARBA" id="ARBA00022737"/>
    </source>
</evidence>
<comment type="caution">
    <text evidence="7">The sequence shown here is derived from an EMBL/GenBank/DDBJ whole genome shotgun (WGS) entry which is preliminary data.</text>
</comment>
<dbReference type="SUPFAM" id="SSF48452">
    <property type="entry name" value="TPR-like"/>
    <property type="match status" value="1"/>
</dbReference>
<keyword evidence="1" id="KW-0677">Repeat</keyword>
<feature type="compositionally biased region" description="Acidic residues" evidence="4">
    <location>
        <begin position="543"/>
        <end position="552"/>
    </location>
</feature>
<evidence type="ECO:0000256" key="2">
    <source>
        <dbReference type="ARBA" id="ARBA00022803"/>
    </source>
</evidence>
<dbReference type="PROSITE" id="PS50234">
    <property type="entry name" value="VWFA"/>
    <property type="match status" value="1"/>
</dbReference>
<evidence type="ECO:0000256" key="3">
    <source>
        <dbReference type="PROSITE-ProRule" id="PRU00339"/>
    </source>
</evidence>
<dbReference type="Gene3D" id="1.25.40.10">
    <property type="entry name" value="Tetratricopeptide repeat domain"/>
    <property type="match status" value="1"/>
</dbReference>
<dbReference type="SMART" id="SM00028">
    <property type="entry name" value="TPR"/>
    <property type="match status" value="1"/>
</dbReference>
<feature type="domain" description="VWFA" evidence="6">
    <location>
        <begin position="99"/>
        <end position="293"/>
    </location>
</feature>
<dbReference type="PROSITE" id="PS50005">
    <property type="entry name" value="TPR"/>
    <property type="match status" value="1"/>
</dbReference>
<dbReference type="OrthoDB" id="9807628at2"/>
<feature type="transmembrane region" description="Helical" evidence="5">
    <location>
        <begin position="18"/>
        <end position="35"/>
    </location>
</feature>
<evidence type="ECO:0000256" key="5">
    <source>
        <dbReference type="SAM" id="Phobius"/>
    </source>
</evidence>
<sequence>MNDLLTTFAEFHFIRPQWLWAILPLLVLGGLLAYLNKQQSGWQSVLAGHLYKHIVSHAGGKKLRKPLGLLTLGWIIATLALAGPTWQRLPQPVFQLHSGKVVLLDMSMSMRATDIKPNRLTRAKYKAIDLVKQIAEGETGLVAYAGDAFTISPLSSDGQNLTTLIPSLSPEIMPIAGSEPALGLQAAIALLQNANYPQGEIFWITDGIDNLQMKEMSELLNASPYRLSILAVGTEEGAPIQMQNGELLKDNSGSIVLPKLTPSNLKTLARQGAGRYAPMQADNSDIEYLVDQSTLGTDEQQADEADNNFGDKWQEMGPYLLLFLLPFAAYSFRRGLLGVVLLSLLLPIYTPEASASTLQDSVQEAWQNMWHTKDQQGLAAFEKQQFDEAAQKFDDPLWQGSALYKNQDYENALKAFNKVDSAQGRYNQANTLAQLGKLPEAIKKYDEVLKQQPDNEDAKANKALVEKLLEQQKSEQQKSDQNQQQDSDQQQESDEQQEQQDQEGDQSEQQNSDQQQQQQNDSQGDSSEQEQSEQDKQQQQAEAEQEQSEEQQEQAAEDKEAQEGEEGEQEAQAQQMQEKELTDEEKEQMQRMQNLLNKVPDDPAFLLKRKMQIEAQQRKRERAPGNLQRNW</sequence>
<dbReference type="InterPro" id="IPR002035">
    <property type="entry name" value="VWF_A"/>
</dbReference>
<evidence type="ECO:0000256" key="4">
    <source>
        <dbReference type="SAM" id="MobiDB-lite"/>
    </source>
</evidence>
<accession>A0A136A420</accession>
<gene>
    <name evidence="7" type="ORF">AX660_08055</name>
</gene>
<dbReference type="InterPro" id="IPR050768">
    <property type="entry name" value="UPF0353/GerABKA_families"/>
</dbReference>
<dbReference type="SUPFAM" id="SSF53300">
    <property type="entry name" value="vWA-like"/>
    <property type="match status" value="1"/>
</dbReference>
<dbReference type="Pfam" id="PF07719">
    <property type="entry name" value="TPR_2"/>
    <property type="match status" value="1"/>
</dbReference>
<dbReference type="InterPro" id="IPR013105">
    <property type="entry name" value="TPR_2"/>
</dbReference>
<dbReference type="EMBL" id="LSNE01000003">
    <property type="protein sequence ID" value="KXI29956.1"/>
    <property type="molecule type" value="Genomic_DNA"/>
</dbReference>
<dbReference type="PANTHER" id="PTHR22550">
    <property type="entry name" value="SPORE GERMINATION PROTEIN"/>
    <property type="match status" value="1"/>
</dbReference>
<keyword evidence="5" id="KW-0812">Transmembrane</keyword>
<dbReference type="InterPro" id="IPR011990">
    <property type="entry name" value="TPR-like_helical_dom_sf"/>
</dbReference>
<keyword evidence="2 3" id="KW-0802">TPR repeat</keyword>
<evidence type="ECO:0000313" key="7">
    <source>
        <dbReference type="EMBL" id="KXI29956.1"/>
    </source>
</evidence>
<protein>
    <recommendedName>
        <fullName evidence="6">VWFA domain-containing protein</fullName>
    </recommendedName>
</protein>
<keyword evidence="5" id="KW-0472">Membrane</keyword>